<dbReference type="RefSeq" id="WP_050434814.1">
    <property type="nucleotide sequence ID" value="NZ_CP012159.1"/>
</dbReference>
<dbReference type="Proteomes" id="UP000067626">
    <property type="component" value="Chromosome"/>
</dbReference>
<feature type="domain" description="Thioesterase TesA-like" evidence="1">
    <location>
        <begin position="32"/>
        <end position="258"/>
    </location>
</feature>
<dbReference type="SUPFAM" id="SSF53474">
    <property type="entry name" value="alpha/beta-Hydrolases"/>
    <property type="match status" value="1"/>
</dbReference>
<proteinExistence type="predicted"/>
<dbReference type="Gene3D" id="3.40.50.1820">
    <property type="entry name" value="alpha/beta hydrolase"/>
    <property type="match status" value="1"/>
</dbReference>
<dbReference type="STRING" id="52.CMC5_075600"/>
<name>A0A0K1ERT3_CHOCO</name>
<dbReference type="GO" id="GO:0016787">
    <property type="term" value="F:hydrolase activity"/>
    <property type="evidence" value="ECO:0007669"/>
    <property type="project" value="UniProtKB-KW"/>
</dbReference>
<sequence>MQGRLVRDGVELAYRCVGNGPDVVMLVHGWMMSGAVYDDLAEAFGGGAENRYRLVIPDLRGAGQSEKPESGYTLAAYAADVLAVADAVGARSFVLVGHSMGGQLAQWIASSAPRRVRGAMLLCPVPASGMALPEEAKALFRNSGGNRQAQETILGMACKDLSASARERLLDVAGAIPASCIEETFDAWTGGGFAERLGAIRTPTLVVATDDPFLPPDFLRNEIVAHIRNAELSYLPGAGHYVQVERPRETAALLRAFLAGLSG</sequence>
<dbReference type="SMART" id="SM00824">
    <property type="entry name" value="PKS_TE"/>
    <property type="match status" value="1"/>
</dbReference>
<protein>
    <submittedName>
        <fullName evidence="2">Alpha/beta hydrolase</fullName>
    </submittedName>
</protein>
<dbReference type="PANTHER" id="PTHR43798">
    <property type="entry name" value="MONOACYLGLYCEROL LIPASE"/>
    <property type="match status" value="1"/>
</dbReference>
<evidence type="ECO:0000313" key="2">
    <source>
        <dbReference type="EMBL" id="AKT43328.1"/>
    </source>
</evidence>
<organism evidence="2 3">
    <name type="scientific">Chondromyces crocatus</name>
    <dbReference type="NCBI Taxonomy" id="52"/>
    <lineage>
        <taxon>Bacteria</taxon>
        <taxon>Pseudomonadati</taxon>
        <taxon>Myxococcota</taxon>
        <taxon>Polyangia</taxon>
        <taxon>Polyangiales</taxon>
        <taxon>Polyangiaceae</taxon>
        <taxon>Chondromyces</taxon>
    </lineage>
</organism>
<dbReference type="EMBL" id="CP012159">
    <property type="protein sequence ID" value="AKT43328.1"/>
    <property type="molecule type" value="Genomic_DNA"/>
</dbReference>
<evidence type="ECO:0000259" key="1">
    <source>
        <dbReference type="SMART" id="SM00824"/>
    </source>
</evidence>
<keyword evidence="3" id="KW-1185">Reference proteome</keyword>
<reference evidence="2 3" key="1">
    <citation type="submission" date="2015-07" db="EMBL/GenBank/DDBJ databases">
        <title>Genome analysis of myxobacterium Chondromyces crocatus Cm c5 reveals a high potential for natural compound synthesis and the genetic basis for the loss of fruiting body formation.</title>
        <authorList>
            <person name="Zaburannyi N."/>
            <person name="Bunk B."/>
            <person name="Maier J."/>
            <person name="Overmann J."/>
            <person name="Mueller R."/>
        </authorList>
    </citation>
    <scope>NUCLEOTIDE SEQUENCE [LARGE SCALE GENOMIC DNA]</scope>
    <source>
        <strain evidence="2 3">Cm c5</strain>
    </source>
</reference>
<dbReference type="AlphaFoldDB" id="A0A0K1ERT3"/>
<accession>A0A0K1ERT3</accession>
<dbReference type="InterPro" id="IPR020802">
    <property type="entry name" value="TesA-like"/>
</dbReference>
<dbReference type="Pfam" id="PF12697">
    <property type="entry name" value="Abhydrolase_6"/>
    <property type="match status" value="1"/>
</dbReference>
<dbReference type="KEGG" id="ccro:CMC5_075600"/>
<keyword evidence="2" id="KW-0378">Hydrolase</keyword>
<gene>
    <name evidence="2" type="ORF">CMC5_075600</name>
</gene>
<evidence type="ECO:0000313" key="3">
    <source>
        <dbReference type="Proteomes" id="UP000067626"/>
    </source>
</evidence>
<dbReference type="OrthoDB" id="9780765at2"/>
<dbReference type="InterPro" id="IPR029058">
    <property type="entry name" value="AB_hydrolase_fold"/>
</dbReference>
<dbReference type="InterPro" id="IPR050266">
    <property type="entry name" value="AB_hydrolase_sf"/>
</dbReference>
<dbReference type="InterPro" id="IPR000073">
    <property type="entry name" value="AB_hydrolase_1"/>
</dbReference>
<dbReference type="PRINTS" id="PR00111">
    <property type="entry name" value="ABHYDROLASE"/>
</dbReference>